<dbReference type="SMART" id="SM00101">
    <property type="entry name" value="14_3_3"/>
    <property type="match status" value="1"/>
</dbReference>
<dbReference type="GeneTree" id="ENSGT01140000282547"/>
<sequence>MSSIEQKADAGGKKQDVAKNYRVTIVAELKKICQEVLEVLDNHLISKAELPEEMKEKDQSQEAYQAALDISKDGMALTHPICLGLALSFSMFYYEILNSSEKKAALDTLSEESYKDSPLIMQLLRDNLRLWTYKSVNKAPSGSEGRFQFREKSESVLCRHLYHLLQRHAFDLTDVLGRNTDVFWLISHLRSGHKTKVI</sequence>
<comment type="similarity">
    <text evidence="1">Belongs to the 14-3-3 family.</text>
</comment>
<dbReference type="InterPro" id="IPR023410">
    <property type="entry name" value="14-3-3_domain"/>
</dbReference>
<feature type="domain" description="14-3-3" evidence="2">
    <location>
        <begin position="1"/>
        <end position="145"/>
    </location>
</feature>
<dbReference type="Pfam" id="PF00244">
    <property type="entry name" value="14-3-3"/>
    <property type="match status" value="2"/>
</dbReference>
<dbReference type="InterPro" id="IPR036815">
    <property type="entry name" value="14-3-3_dom_sf"/>
</dbReference>
<dbReference type="AlphaFoldDB" id="A0A3B5B3G5"/>
<protein>
    <recommendedName>
        <fullName evidence="2">14-3-3 domain-containing protein</fullName>
    </recommendedName>
</protein>
<accession>A0A3B5B3G5</accession>
<dbReference type="Gene3D" id="1.20.190.20">
    <property type="entry name" value="14-3-3 domain"/>
    <property type="match status" value="2"/>
</dbReference>
<evidence type="ECO:0000256" key="1">
    <source>
        <dbReference type="ARBA" id="ARBA00006141"/>
    </source>
</evidence>
<dbReference type="SUPFAM" id="SSF48445">
    <property type="entry name" value="14-3-3 protein"/>
    <property type="match status" value="1"/>
</dbReference>
<dbReference type="STRING" id="144197.ENSSPAP00000024609"/>
<dbReference type="InterPro" id="IPR000308">
    <property type="entry name" value="14-3-3"/>
</dbReference>
<reference evidence="3" key="1">
    <citation type="submission" date="2023-09" db="UniProtKB">
        <authorList>
            <consortium name="Ensembl"/>
        </authorList>
    </citation>
    <scope>IDENTIFICATION</scope>
</reference>
<evidence type="ECO:0000259" key="2">
    <source>
        <dbReference type="SMART" id="SM00101"/>
    </source>
</evidence>
<name>A0A3B5B3G5_9TELE</name>
<organism evidence="3">
    <name type="scientific">Stegastes partitus</name>
    <name type="common">bicolor damselfish</name>
    <dbReference type="NCBI Taxonomy" id="144197"/>
    <lineage>
        <taxon>Eukaryota</taxon>
        <taxon>Metazoa</taxon>
        <taxon>Chordata</taxon>
        <taxon>Craniata</taxon>
        <taxon>Vertebrata</taxon>
        <taxon>Euteleostomi</taxon>
        <taxon>Actinopterygii</taxon>
        <taxon>Neopterygii</taxon>
        <taxon>Teleostei</taxon>
        <taxon>Neoteleostei</taxon>
        <taxon>Acanthomorphata</taxon>
        <taxon>Ovalentaria</taxon>
        <taxon>Pomacentridae</taxon>
        <taxon>Stegastes</taxon>
    </lineage>
</organism>
<evidence type="ECO:0000313" key="3">
    <source>
        <dbReference type="Ensembl" id="ENSSPAP00000024609.1"/>
    </source>
</evidence>
<dbReference type="PANTHER" id="PTHR18860">
    <property type="entry name" value="14-3-3 PROTEIN"/>
    <property type="match status" value="1"/>
</dbReference>
<dbReference type="Ensembl" id="ENSSPAT00000025015.1">
    <property type="protein sequence ID" value="ENSSPAP00000024609.1"/>
    <property type="gene ID" value="ENSSPAG00000018599.1"/>
</dbReference>
<proteinExistence type="inferred from homology"/>